<dbReference type="Proteomes" id="UP000733744">
    <property type="component" value="Unassembled WGS sequence"/>
</dbReference>
<dbReference type="EMBL" id="RYFG02000121">
    <property type="protein sequence ID" value="TRW89494.1"/>
    <property type="molecule type" value="Genomic_DNA"/>
</dbReference>
<organism evidence="1 2">
    <name type="scientific">Candidatus Methylobacter oryzae</name>
    <dbReference type="NCBI Taxonomy" id="2497749"/>
    <lineage>
        <taxon>Bacteria</taxon>
        <taxon>Pseudomonadati</taxon>
        <taxon>Pseudomonadota</taxon>
        <taxon>Gammaproteobacteria</taxon>
        <taxon>Methylococcales</taxon>
        <taxon>Methylococcaceae</taxon>
        <taxon>Methylobacter</taxon>
    </lineage>
</organism>
<name>A0ABY3C466_9GAMM</name>
<keyword evidence="2" id="KW-1185">Reference proteome</keyword>
<evidence type="ECO:0000313" key="1">
    <source>
        <dbReference type="EMBL" id="TRW89494.1"/>
    </source>
</evidence>
<sequence length="85" mass="9307">MDCRYPDHRDVIWALQFPASRQLLQALLSHMEVVAAIAPCNLAAFPPFLEVNAAYAWSSFLPTSCILAVVDSGINPFGTDLDSPE</sequence>
<evidence type="ECO:0008006" key="3">
    <source>
        <dbReference type="Google" id="ProtNLM"/>
    </source>
</evidence>
<dbReference type="RefSeq" id="WP_136949114.1">
    <property type="nucleotide sequence ID" value="NZ_RYFG02000121.1"/>
</dbReference>
<proteinExistence type="predicted"/>
<gene>
    <name evidence="1" type="ORF">EKO24_020730</name>
</gene>
<comment type="caution">
    <text evidence="1">The sequence shown here is derived from an EMBL/GenBank/DDBJ whole genome shotgun (WGS) entry which is preliminary data.</text>
</comment>
<reference evidence="1 2" key="1">
    <citation type="journal article" date="2019" name="Antonie Van Leeuwenhoek">
        <title>Description of 'Ca. Methylobacter oryzae' KRF1, a novel species from the environmentally important Methylobacter clade 2.</title>
        <authorList>
            <person name="Khatri K."/>
            <person name="Mohite J.A."/>
            <person name="Pandit P.S."/>
            <person name="Bahulikar R."/>
            <person name="Rahalkar M.C."/>
        </authorList>
    </citation>
    <scope>NUCLEOTIDE SEQUENCE [LARGE SCALE GENOMIC DNA]</scope>
    <source>
        <strain evidence="1 2">KRF1</strain>
    </source>
</reference>
<protein>
    <recommendedName>
        <fullName evidence="3">Peptidase S8/S53 domain-containing protein</fullName>
    </recommendedName>
</protein>
<evidence type="ECO:0000313" key="2">
    <source>
        <dbReference type="Proteomes" id="UP000733744"/>
    </source>
</evidence>
<accession>A0ABY3C466</accession>